<dbReference type="SUPFAM" id="SSF111369">
    <property type="entry name" value="HlyD-like secretion proteins"/>
    <property type="match status" value="2"/>
</dbReference>
<comment type="subcellular location">
    <subcellularLocation>
        <location evidence="1">Cell envelope</location>
    </subcellularLocation>
</comment>
<keyword evidence="4" id="KW-0812">Transmembrane</keyword>
<evidence type="ECO:0000259" key="5">
    <source>
        <dbReference type="Pfam" id="PF25876"/>
    </source>
</evidence>
<evidence type="ECO:0000256" key="1">
    <source>
        <dbReference type="ARBA" id="ARBA00004196"/>
    </source>
</evidence>
<reference evidence="8" key="1">
    <citation type="submission" date="2018-02" db="EMBL/GenBank/DDBJ databases">
        <authorList>
            <person name="Hausmann B."/>
        </authorList>
    </citation>
    <scope>NUCLEOTIDE SEQUENCE [LARGE SCALE GENOMIC DNA]</scope>
    <source>
        <strain evidence="8">Peat soil MAG SbA1</strain>
    </source>
</reference>
<dbReference type="Gene3D" id="2.40.30.170">
    <property type="match status" value="1"/>
</dbReference>
<dbReference type="Pfam" id="PF25876">
    <property type="entry name" value="HH_MFP_RND"/>
    <property type="match status" value="1"/>
</dbReference>
<dbReference type="Gene3D" id="2.40.50.100">
    <property type="match status" value="1"/>
</dbReference>
<gene>
    <name evidence="7" type="ORF">SBA1_170039</name>
</gene>
<evidence type="ECO:0000256" key="3">
    <source>
        <dbReference type="SAM" id="Coils"/>
    </source>
</evidence>
<dbReference type="AlphaFoldDB" id="A0A2U3KB74"/>
<dbReference type="InterPro" id="IPR058625">
    <property type="entry name" value="MdtA-like_BSH"/>
</dbReference>
<name>A0A2U3KB74_9BACT</name>
<dbReference type="Proteomes" id="UP000238701">
    <property type="component" value="Unassembled WGS sequence"/>
</dbReference>
<feature type="domain" description="Multidrug resistance protein MdtA-like barrel-sandwich hybrid" evidence="6">
    <location>
        <begin position="41"/>
        <end position="259"/>
    </location>
</feature>
<accession>A0A2U3KB74</accession>
<evidence type="ECO:0000313" key="7">
    <source>
        <dbReference type="EMBL" id="SPF36914.1"/>
    </source>
</evidence>
<dbReference type="InterPro" id="IPR050465">
    <property type="entry name" value="UPF0194_transport"/>
</dbReference>
<sequence length="365" mass="38918">MSPRNRVFILLAVIFVIAAIYYYFSVDHSRDLVLIGTVDANQVIVSAQVEGRIQKLLVDEGTPVKAGDLVATLDPSELQAQAAAAVATITSLQHKVAEMQHTEASTSGSTSSDVANAQAKLSSAKAQLLQAKAALERTESDSRRTIELAKTGVASDQERVQAETNLQAAQATVQAQQDLVRAAEADLNSAIARTQQGNAAKSTVAATEADLKTAIAQKNQAEVRLGYTNVVAPVTGTVSVRAARQGEVVNIGAPIVTIVDLNDAWVRAAIPETYADHIGYGDTLRVRFPGGTITSGKVFFKGVEGDYATQRDVSRRKRDIKTIILKVRLQNPRGEYVPGMTAEVLVSPEQMKGNPTQSAAAAEQR</sequence>
<organism evidence="7 8">
    <name type="scientific">Candidatus Sulfotelmatobacter kueseliae</name>
    <dbReference type="NCBI Taxonomy" id="2042962"/>
    <lineage>
        <taxon>Bacteria</taxon>
        <taxon>Pseudomonadati</taxon>
        <taxon>Acidobacteriota</taxon>
        <taxon>Terriglobia</taxon>
        <taxon>Terriglobales</taxon>
        <taxon>Candidatus Korobacteraceae</taxon>
        <taxon>Candidatus Sulfotelmatobacter</taxon>
    </lineage>
</organism>
<dbReference type="EMBL" id="OMOD01000079">
    <property type="protein sequence ID" value="SPF36914.1"/>
    <property type="molecule type" value="Genomic_DNA"/>
</dbReference>
<protein>
    <submittedName>
        <fullName evidence="7">Secretion protein HlyD</fullName>
    </submittedName>
</protein>
<keyword evidence="4" id="KW-0472">Membrane</keyword>
<evidence type="ECO:0000259" key="6">
    <source>
        <dbReference type="Pfam" id="PF25917"/>
    </source>
</evidence>
<feature type="transmembrane region" description="Helical" evidence="4">
    <location>
        <begin position="7"/>
        <end position="24"/>
    </location>
</feature>
<keyword evidence="4" id="KW-1133">Transmembrane helix</keyword>
<dbReference type="Gene3D" id="1.10.287.470">
    <property type="entry name" value="Helix hairpin bin"/>
    <property type="match status" value="1"/>
</dbReference>
<evidence type="ECO:0000256" key="4">
    <source>
        <dbReference type="SAM" id="Phobius"/>
    </source>
</evidence>
<keyword evidence="2 3" id="KW-0175">Coiled coil</keyword>
<feature type="coiled-coil region" evidence="3">
    <location>
        <begin position="114"/>
        <end position="224"/>
    </location>
</feature>
<proteinExistence type="predicted"/>
<feature type="domain" description="Multidrug resistance protein MdtA-like alpha-helical hairpin" evidence="5">
    <location>
        <begin position="121"/>
        <end position="188"/>
    </location>
</feature>
<dbReference type="PANTHER" id="PTHR32347">
    <property type="entry name" value="EFFLUX SYSTEM COMPONENT YKNX-RELATED"/>
    <property type="match status" value="1"/>
</dbReference>
<dbReference type="InterPro" id="IPR058624">
    <property type="entry name" value="MdtA-like_HH"/>
</dbReference>
<dbReference type="GO" id="GO:0030313">
    <property type="term" value="C:cell envelope"/>
    <property type="evidence" value="ECO:0007669"/>
    <property type="project" value="UniProtKB-SubCell"/>
</dbReference>
<dbReference type="OrthoDB" id="9793801at2"/>
<evidence type="ECO:0000256" key="2">
    <source>
        <dbReference type="ARBA" id="ARBA00023054"/>
    </source>
</evidence>
<dbReference type="Pfam" id="PF25917">
    <property type="entry name" value="BSH_RND"/>
    <property type="match status" value="1"/>
</dbReference>
<evidence type="ECO:0000313" key="8">
    <source>
        <dbReference type="Proteomes" id="UP000238701"/>
    </source>
</evidence>
<dbReference type="PANTHER" id="PTHR32347:SF23">
    <property type="entry name" value="BLL5650 PROTEIN"/>
    <property type="match status" value="1"/>
</dbReference>